<dbReference type="Proteomes" id="UP000744980">
    <property type="component" value="Unassembled WGS sequence"/>
</dbReference>
<keyword evidence="6 7" id="KW-0472">Membrane</keyword>
<dbReference type="GO" id="GO:0005886">
    <property type="term" value="C:plasma membrane"/>
    <property type="evidence" value="ECO:0007669"/>
    <property type="project" value="UniProtKB-SubCell"/>
</dbReference>
<evidence type="ECO:0000256" key="3">
    <source>
        <dbReference type="ARBA" id="ARBA00022475"/>
    </source>
</evidence>
<sequence>MSSGHAQQNPFLTAPIGRLFITNALPMMLVMMMSGLLTVVDAAILGHFIGADALAAVSIVFPAAMVTIALSTLVSGGMSSLLARHLGAGARDMAAAVFARAHGLALAMALVLIFAFLVGGRTATGHIAGTEGNIAEMSYRYLLIMICATPVQFLLGLHADACRNEGRVGLMALMSVGVTFANIAFNYVLIVELDLGIAGSALGTALAQALGLALLVGMRLHGVWMIPLASLGAHSWAGGWRPIVLLGMPLSLSFIGIALVAAAVIATLRLTAGASYADTAAAYGIVMRIFSFTFLPLMAIALSTQSIVGNNVGAGFYQRSDRMLRLAVSVAFFYCVAVELILLSASSRIGAGFAQDASVVAEVGAILRPMVSLYLFTGPILVFALYFQAAGQPGRAAVLTLVKPFALSPLLIVCFGVFGDSTAIWFAFPVTDCLVATLATAILIPILKTPAPAGGFGLRVQRITV</sequence>
<proteinExistence type="predicted"/>
<dbReference type="PANTHER" id="PTHR43549:SF2">
    <property type="entry name" value="MULTIDRUG RESISTANCE PROTEIN NORM-RELATED"/>
    <property type="match status" value="1"/>
</dbReference>
<evidence type="ECO:0000256" key="7">
    <source>
        <dbReference type="SAM" id="Phobius"/>
    </source>
</evidence>
<feature type="transmembrane region" description="Helical" evidence="7">
    <location>
        <begin position="138"/>
        <end position="157"/>
    </location>
</feature>
<feature type="transmembrane region" description="Helical" evidence="7">
    <location>
        <begin position="28"/>
        <end position="49"/>
    </location>
</feature>
<dbReference type="RefSeq" id="WP_057217373.1">
    <property type="nucleotide sequence ID" value="NZ_CP083374.1"/>
</dbReference>
<organism evidence="8 9">
    <name type="scientific">Ensifer canadensis</name>
    <dbReference type="NCBI Taxonomy" id="555315"/>
    <lineage>
        <taxon>Bacteria</taxon>
        <taxon>Pseudomonadati</taxon>
        <taxon>Pseudomonadota</taxon>
        <taxon>Alphaproteobacteria</taxon>
        <taxon>Hyphomicrobiales</taxon>
        <taxon>Rhizobiaceae</taxon>
        <taxon>Sinorhizobium/Ensifer group</taxon>
        <taxon>Ensifer</taxon>
    </lineage>
</organism>
<evidence type="ECO:0000256" key="5">
    <source>
        <dbReference type="ARBA" id="ARBA00022989"/>
    </source>
</evidence>
<evidence type="ECO:0000256" key="1">
    <source>
        <dbReference type="ARBA" id="ARBA00004429"/>
    </source>
</evidence>
<evidence type="ECO:0000313" key="9">
    <source>
        <dbReference type="Proteomes" id="UP000744980"/>
    </source>
</evidence>
<dbReference type="PANTHER" id="PTHR43549">
    <property type="entry name" value="MULTIDRUG RESISTANCE PROTEIN YPNP-RELATED"/>
    <property type="match status" value="1"/>
</dbReference>
<keyword evidence="9" id="KW-1185">Reference proteome</keyword>
<gene>
    <name evidence="8" type="ORF">GFB56_33320</name>
</gene>
<feature type="transmembrane region" description="Helical" evidence="7">
    <location>
        <begin position="398"/>
        <end position="418"/>
    </location>
</feature>
<feature type="transmembrane region" description="Helical" evidence="7">
    <location>
        <begin position="169"/>
        <end position="190"/>
    </location>
</feature>
<dbReference type="EMBL" id="WXFA01000049">
    <property type="protein sequence ID" value="MBM3095603.1"/>
    <property type="molecule type" value="Genomic_DNA"/>
</dbReference>
<dbReference type="Pfam" id="PF01554">
    <property type="entry name" value="MatE"/>
    <property type="match status" value="2"/>
</dbReference>
<dbReference type="InterPro" id="IPR002528">
    <property type="entry name" value="MATE_fam"/>
</dbReference>
<keyword evidence="5 7" id="KW-1133">Transmembrane helix</keyword>
<dbReference type="InterPro" id="IPR048279">
    <property type="entry name" value="MdtK-like"/>
</dbReference>
<evidence type="ECO:0000256" key="6">
    <source>
        <dbReference type="ARBA" id="ARBA00023136"/>
    </source>
</evidence>
<feature type="transmembrane region" description="Helical" evidence="7">
    <location>
        <begin position="323"/>
        <end position="345"/>
    </location>
</feature>
<dbReference type="InterPro" id="IPR052031">
    <property type="entry name" value="Membrane_Transporter-Flippase"/>
</dbReference>
<dbReference type="GO" id="GO:0042910">
    <property type="term" value="F:xenobiotic transmembrane transporter activity"/>
    <property type="evidence" value="ECO:0007669"/>
    <property type="project" value="InterPro"/>
</dbReference>
<feature type="transmembrane region" description="Helical" evidence="7">
    <location>
        <begin position="365"/>
        <end position="386"/>
    </location>
</feature>
<feature type="transmembrane region" description="Helical" evidence="7">
    <location>
        <begin position="97"/>
        <end position="118"/>
    </location>
</feature>
<keyword evidence="4 7" id="KW-0812">Transmembrane</keyword>
<accession>A0AAW4FW86</accession>
<feature type="transmembrane region" description="Helical" evidence="7">
    <location>
        <begin position="243"/>
        <end position="268"/>
    </location>
</feature>
<dbReference type="PIRSF" id="PIRSF006603">
    <property type="entry name" value="DinF"/>
    <property type="match status" value="1"/>
</dbReference>
<dbReference type="GO" id="GO:0015297">
    <property type="term" value="F:antiporter activity"/>
    <property type="evidence" value="ECO:0007669"/>
    <property type="project" value="InterPro"/>
</dbReference>
<feature type="transmembrane region" description="Helical" evidence="7">
    <location>
        <begin position="280"/>
        <end position="302"/>
    </location>
</feature>
<keyword evidence="2" id="KW-0813">Transport</keyword>
<protein>
    <submittedName>
        <fullName evidence="8">MATE family efflux transporter</fullName>
    </submittedName>
</protein>
<comment type="caution">
    <text evidence="8">The sequence shown here is derived from an EMBL/GenBank/DDBJ whole genome shotgun (WGS) entry which is preliminary data.</text>
</comment>
<evidence type="ECO:0000256" key="4">
    <source>
        <dbReference type="ARBA" id="ARBA00022692"/>
    </source>
</evidence>
<keyword evidence="3" id="KW-1003">Cell membrane</keyword>
<dbReference type="AlphaFoldDB" id="A0AAW4FW86"/>
<name>A0AAW4FW86_9HYPH</name>
<reference evidence="8 9" key="1">
    <citation type="submission" date="2020-01" db="EMBL/GenBank/DDBJ databases">
        <title>Draft genome assembly of Ensifer adhaerens T173.</title>
        <authorList>
            <person name="Craig J.E."/>
            <person name="Stinchcombe J.R."/>
        </authorList>
    </citation>
    <scope>NUCLEOTIDE SEQUENCE [LARGE SCALE GENOMIC DNA]</scope>
    <source>
        <strain evidence="8 9">T173</strain>
    </source>
</reference>
<evidence type="ECO:0000313" key="8">
    <source>
        <dbReference type="EMBL" id="MBM3095603.1"/>
    </source>
</evidence>
<feature type="transmembrane region" description="Helical" evidence="7">
    <location>
        <begin position="55"/>
        <end position="76"/>
    </location>
</feature>
<comment type="subcellular location">
    <subcellularLocation>
        <location evidence="1">Cell inner membrane</location>
        <topology evidence="1">Multi-pass membrane protein</topology>
    </subcellularLocation>
</comment>
<evidence type="ECO:0000256" key="2">
    <source>
        <dbReference type="ARBA" id="ARBA00022448"/>
    </source>
</evidence>
<feature type="transmembrane region" description="Helical" evidence="7">
    <location>
        <begin position="424"/>
        <end position="447"/>
    </location>
</feature>